<gene>
    <name evidence="2" type="ORF">HJG59_002680</name>
</gene>
<evidence type="ECO:0000256" key="1">
    <source>
        <dbReference type="SAM" id="MobiDB-lite"/>
    </source>
</evidence>
<protein>
    <submittedName>
        <fullName evidence="2">Centromere protein X</fullName>
    </submittedName>
</protein>
<accession>A0A7J8CWM3</accession>
<dbReference type="EMBL" id="JACASF010000019">
    <property type="protein sequence ID" value="KAF6415297.1"/>
    <property type="molecule type" value="Genomic_DNA"/>
</dbReference>
<evidence type="ECO:0000313" key="2">
    <source>
        <dbReference type="EMBL" id="KAF6415297.1"/>
    </source>
</evidence>
<name>A0A7J8CWM3_MOLMO</name>
<sequence length="179" mass="18303">MGSGHLQPHKEGRTGEQTAAPAFQGRQDQSQRGRTAARGGAAEGLRRGSSHPQCQAGPGGGPGLCGCGPTGEGAAAAASGLLGVSPLTEATCPTHNPAPCPRVFRGLRLQTGKGLLIPRRPSTPNLGQVPANALLSPLPSSALLMAWTKLLNRCVGSQARGRQKRGPVLPLTSKLWVTS</sequence>
<evidence type="ECO:0000313" key="3">
    <source>
        <dbReference type="Proteomes" id="UP000550707"/>
    </source>
</evidence>
<feature type="region of interest" description="Disordered" evidence="1">
    <location>
        <begin position="1"/>
        <end position="57"/>
    </location>
</feature>
<dbReference type="Proteomes" id="UP000550707">
    <property type="component" value="Unassembled WGS sequence"/>
</dbReference>
<dbReference type="InParanoid" id="A0A7J8CWM3"/>
<organism evidence="2 3">
    <name type="scientific">Molossus molossus</name>
    <name type="common">Pallas' mastiff bat</name>
    <name type="synonym">Vespertilio molossus</name>
    <dbReference type="NCBI Taxonomy" id="27622"/>
    <lineage>
        <taxon>Eukaryota</taxon>
        <taxon>Metazoa</taxon>
        <taxon>Chordata</taxon>
        <taxon>Craniata</taxon>
        <taxon>Vertebrata</taxon>
        <taxon>Euteleostomi</taxon>
        <taxon>Mammalia</taxon>
        <taxon>Eutheria</taxon>
        <taxon>Laurasiatheria</taxon>
        <taxon>Chiroptera</taxon>
        <taxon>Yangochiroptera</taxon>
        <taxon>Molossidae</taxon>
        <taxon>Molossus</taxon>
    </lineage>
</organism>
<reference evidence="2 3" key="1">
    <citation type="journal article" date="2020" name="Nature">
        <title>Six reference-quality genomes reveal evolution of bat adaptations.</title>
        <authorList>
            <person name="Jebb D."/>
            <person name="Huang Z."/>
            <person name="Pippel M."/>
            <person name="Hughes G.M."/>
            <person name="Lavrichenko K."/>
            <person name="Devanna P."/>
            <person name="Winkler S."/>
            <person name="Jermiin L.S."/>
            <person name="Skirmuntt E.C."/>
            <person name="Katzourakis A."/>
            <person name="Burkitt-Gray L."/>
            <person name="Ray D.A."/>
            <person name="Sullivan K.A.M."/>
            <person name="Roscito J.G."/>
            <person name="Kirilenko B.M."/>
            <person name="Davalos L.M."/>
            <person name="Corthals A.P."/>
            <person name="Power M.L."/>
            <person name="Jones G."/>
            <person name="Ransome R.D."/>
            <person name="Dechmann D.K.N."/>
            <person name="Locatelli A.G."/>
            <person name="Puechmaille S.J."/>
            <person name="Fedrigo O."/>
            <person name="Jarvis E.D."/>
            <person name="Hiller M."/>
            <person name="Vernes S.C."/>
            <person name="Myers E.W."/>
            <person name="Teeling E.C."/>
        </authorList>
    </citation>
    <scope>NUCLEOTIDE SEQUENCE [LARGE SCALE GENOMIC DNA]</scope>
    <source>
        <strain evidence="2">MMolMol1</strain>
        <tissue evidence="2">Muscle</tissue>
    </source>
</reference>
<proteinExistence type="predicted"/>
<comment type="caution">
    <text evidence="2">The sequence shown here is derived from an EMBL/GenBank/DDBJ whole genome shotgun (WGS) entry which is preliminary data.</text>
</comment>
<keyword evidence="3" id="KW-1185">Reference proteome</keyword>
<dbReference type="AlphaFoldDB" id="A0A7J8CWM3"/>